<organism evidence="1 2">
    <name type="scientific">Ruminococcus gauvreauii</name>
    <dbReference type="NCBI Taxonomy" id="438033"/>
    <lineage>
        <taxon>Bacteria</taxon>
        <taxon>Bacillati</taxon>
        <taxon>Bacillota</taxon>
        <taxon>Clostridia</taxon>
        <taxon>Eubacteriales</taxon>
        <taxon>Oscillospiraceae</taxon>
        <taxon>Ruminococcus</taxon>
    </lineage>
</organism>
<proteinExistence type="predicted"/>
<reference evidence="1" key="1">
    <citation type="journal article" date="2022" name="Cell">
        <title>Design, construction, and in vivo augmentation of a complex gut microbiome.</title>
        <authorList>
            <person name="Cheng A.G."/>
            <person name="Ho P.Y."/>
            <person name="Aranda-Diaz A."/>
            <person name="Jain S."/>
            <person name="Yu F.B."/>
            <person name="Meng X."/>
            <person name="Wang M."/>
            <person name="Iakiviak M."/>
            <person name="Nagashima K."/>
            <person name="Zhao A."/>
            <person name="Murugkar P."/>
            <person name="Patil A."/>
            <person name="Atabakhsh K."/>
            <person name="Weakley A."/>
            <person name="Yan J."/>
            <person name="Brumbaugh A.R."/>
            <person name="Higginbottom S."/>
            <person name="Dimas A."/>
            <person name="Shiver A.L."/>
            <person name="Deutschbauer A."/>
            <person name="Neff N."/>
            <person name="Sonnenburg J.L."/>
            <person name="Huang K.C."/>
            <person name="Fischbach M.A."/>
        </authorList>
    </citation>
    <scope>NUCLEOTIDE SEQUENCE</scope>
    <source>
        <strain evidence="1">DSM 19829</strain>
    </source>
</reference>
<dbReference type="SUPFAM" id="SSF51695">
    <property type="entry name" value="PLC-like phosphodiesterases"/>
    <property type="match status" value="1"/>
</dbReference>
<evidence type="ECO:0008006" key="3">
    <source>
        <dbReference type="Google" id="ProtNLM"/>
    </source>
</evidence>
<name>A0ABY5VES0_9FIRM</name>
<evidence type="ECO:0000313" key="2">
    <source>
        <dbReference type="Proteomes" id="UP001060164"/>
    </source>
</evidence>
<keyword evidence="2" id="KW-1185">Reference proteome</keyword>
<gene>
    <name evidence="1" type="ORF">NQ502_17040</name>
</gene>
<accession>A0ABY5VES0</accession>
<sequence>MNLLKIKDTYQYAMHGNGAYKGLRQTNTEDALIYWYRKGVRIFEIDMAKTSDSEYVALAHHLNRKDLRRLEIFDLPEKCTSKWFMGHKLFSISTKGLKPLSLRLIIELLIKYNDMVVMLDLFGLFTSEETAMFVENLSHYIGNNVEIWDRLLIESYNKEMVTGIRNVTARANIIACVRFEKNEDDKTTVTPQELLSKNIRFISYPWYCTLKHPGEIVNFSKNGITVFSRTKDNTLDMRLKRAGVSVNIIAQRYDGARIIYQYPLYIMSYLKRIFIKVYIKLRYR</sequence>
<evidence type="ECO:0000313" key="1">
    <source>
        <dbReference type="EMBL" id="UWP59050.1"/>
    </source>
</evidence>
<dbReference type="EMBL" id="CP102290">
    <property type="protein sequence ID" value="UWP59050.1"/>
    <property type="molecule type" value="Genomic_DNA"/>
</dbReference>
<dbReference type="Proteomes" id="UP001060164">
    <property type="component" value="Chromosome"/>
</dbReference>
<dbReference type="RefSeq" id="WP_028530165.1">
    <property type="nucleotide sequence ID" value="NZ_CABLBR010000046.1"/>
</dbReference>
<protein>
    <recommendedName>
        <fullName evidence="3">GP-PDE domain-containing protein</fullName>
    </recommendedName>
</protein>
<dbReference type="Gene3D" id="3.20.20.190">
    <property type="entry name" value="Phosphatidylinositol (PI) phosphodiesterase"/>
    <property type="match status" value="1"/>
</dbReference>
<dbReference type="InterPro" id="IPR017946">
    <property type="entry name" value="PLC-like_Pdiesterase_TIM-brl"/>
</dbReference>